<dbReference type="Proteomes" id="UP001214638">
    <property type="component" value="Unassembled WGS sequence"/>
</dbReference>
<keyword evidence="1" id="KW-0732">Signal</keyword>
<sequence length="330" mass="38175">MGRMFVLWAFMLLGLCNGTNEIALSQESWKIAQCYWVAQLLEHYHNTVIDYKNATAYMCELIAEINDQELIQLSSTITKQLYDIKADLETQEQKAKDFAKEKSKLTVEDANEFNKILDKYYESYIMFVKSFNSTWKKLNETYTNAAKKQSITPKSTQIVAAQMDGDLAYLGISLIKDMIKERKEEWYDGGNLDPYQVTTEATIENLLKQAKTVLTRLPYSRTIEEIKTATEDTKTLGRIFEDAMELFHEYKTAVIKRYKEKNVTIDTVFVSTLDYKIRMGVYHANSIALDKSIVEKGLWVSEDYQNDDNGMRVHINIPWLVTAIVLISLF</sequence>
<dbReference type="GeneID" id="94336408"/>
<dbReference type="AlphaFoldDB" id="A0AAD9PL49"/>
<comment type="caution">
    <text evidence="2">The sequence shown here is derived from an EMBL/GenBank/DDBJ whole genome shotgun (WGS) entry which is preliminary data.</text>
</comment>
<gene>
    <name evidence="2" type="ORF">BdWA1_002110</name>
</gene>
<proteinExistence type="predicted"/>
<feature type="chain" id="PRO_5042280629" evidence="1">
    <location>
        <begin position="19"/>
        <end position="330"/>
    </location>
</feature>
<reference evidence="2" key="1">
    <citation type="journal article" date="2023" name="Nat. Microbiol.">
        <title>Babesia duncani multi-omics identifies virulence factors and drug targets.</title>
        <authorList>
            <person name="Singh P."/>
            <person name="Lonardi S."/>
            <person name="Liang Q."/>
            <person name="Vydyam P."/>
            <person name="Khabirova E."/>
            <person name="Fang T."/>
            <person name="Gihaz S."/>
            <person name="Thekkiniath J."/>
            <person name="Munshi M."/>
            <person name="Abel S."/>
            <person name="Ciampossin L."/>
            <person name="Batugedara G."/>
            <person name="Gupta M."/>
            <person name="Lu X.M."/>
            <person name="Lenz T."/>
            <person name="Chakravarty S."/>
            <person name="Cornillot E."/>
            <person name="Hu Y."/>
            <person name="Ma W."/>
            <person name="Gonzalez L.M."/>
            <person name="Sanchez S."/>
            <person name="Estrada K."/>
            <person name="Sanchez-Flores A."/>
            <person name="Montero E."/>
            <person name="Harb O.S."/>
            <person name="Le Roch K.G."/>
            <person name="Mamoun C.B."/>
        </authorList>
    </citation>
    <scope>NUCLEOTIDE SEQUENCE</scope>
    <source>
        <strain evidence="2">WA1</strain>
    </source>
</reference>
<dbReference type="EMBL" id="JALLKP010000002">
    <property type="protein sequence ID" value="KAK2196861.1"/>
    <property type="molecule type" value="Genomic_DNA"/>
</dbReference>
<feature type="signal peptide" evidence="1">
    <location>
        <begin position="1"/>
        <end position="18"/>
    </location>
</feature>
<accession>A0AAD9PL49</accession>
<keyword evidence="3" id="KW-1185">Reference proteome</keyword>
<protein>
    <submittedName>
        <fullName evidence="2">Uncharacterized protein</fullName>
    </submittedName>
</protein>
<dbReference type="KEGG" id="bdw:94336408"/>
<evidence type="ECO:0000313" key="3">
    <source>
        <dbReference type="Proteomes" id="UP001214638"/>
    </source>
</evidence>
<evidence type="ECO:0000256" key="1">
    <source>
        <dbReference type="SAM" id="SignalP"/>
    </source>
</evidence>
<name>A0AAD9PL49_9APIC</name>
<dbReference type="RefSeq" id="XP_067803703.1">
    <property type="nucleotide sequence ID" value="XM_067947139.1"/>
</dbReference>
<evidence type="ECO:0000313" key="2">
    <source>
        <dbReference type="EMBL" id="KAK2196861.1"/>
    </source>
</evidence>
<organism evidence="2 3">
    <name type="scientific">Babesia duncani</name>
    <dbReference type="NCBI Taxonomy" id="323732"/>
    <lineage>
        <taxon>Eukaryota</taxon>
        <taxon>Sar</taxon>
        <taxon>Alveolata</taxon>
        <taxon>Apicomplexa</taxon>
        <taxon>Aconoidasida</taxon>
        <taxon>Piroplasmida</taxon>
        <taxon>Babesiidae</taxon>
        <taxon>Babesia</taxon>
    </lineage>
</organism>